<dbReference type="InterPro" id="IPR016283">
    <property type="entry name" value="Glyco_hydro_19"/>
</dbReference>
<evidence type="ECO:0000256" key="6">
    <source>
        <dbReference type="ARBA" id="ARBA00023295"/>
    </source>
</evidence>
<accession>A0AAV9CZF8</accession>
<evidence type="ECO:0000256" key="3">
    <source>
        <dbReference type="ARBA" id="ARBA00022801"/>
    </source>
</evidence>
<dbReference type="InterPro" id="IPR000726">
    <property type="entry name" value="Glyco_hydro_19_cat"/>
</dbReference>
<dbReference type="PROSITE" id="PS00774">
    <property type="entry name" value="CHITINASE_19_2"/>
    <property type="match status" value="1"/>
</dbReference>
<gene>
    <name evidence="10" type="primary">Cht6</name>
    <name evidence="10" type="ORF">QJS10_CPA16g00114</name>
</gene>
<dbReference type="SUPFAM" id="SSF53955">
    <property type="entry name" value="Lysozyme-like"/>
    <property type="match status" value="1"/>
</dbReference>
<comment type="caution">
    <text evidence="10">The sequence shown here is derived from an EMBL/GenBank/DDBJ whole genome shotgun (WGS) entry which is preliminary data.</text>
</comment>
<dbReference type="PANTHER" id="PTHR22595">
    <property type="entry name" value="CHITINASE-RELATED"/>
    <property type="match status" value="1"/>
</dbReference>
<dbReference type="GO" id="GO:0000272">
    <property type="term" value="P:polysaccharide catabolic process"/>
    <property type="evidence" value="ECO:0007669"/>
    <property type="project" value="UniProtKB-KW"/>
</dbReference>
<dbReference type="GO" id="GO:0008843">
    <property type="term" value="F:endochitinase activity"/>
    <property type="evidence" value="ECO:0007669"/>
    <property type="project" value="UniProtKB-EC"/>
</dbReference>
<dbReference type="GO" id="GO:0016998">
    <property type="term" value="P:cell wall macromolecule catabolic process"/>
    <property type="evidence" value="ECO:0007669"/>
    <property type="project" value="InterPro"/>
</dbReference>
<evidence type="ECO:0000256" key="1">
    <source>
        <dbReference type="ARBA" id="ARBA00000822"/>
    </source>
</evidence>
<comment type="catalytic activity">
    <reaction evidence="1">
        <text>Random endo-hydrolysis of N-acetyl-beta-D-glucosaminide (1-&gt;4)-beta-linkages in chitin and chitodextrins.</text>
        <dbReference type="EC" id="3.2.1.14"/>
    </reaction>
</comment>
<dbReference type="AlphaFoldDB" id="A0AAV9CZF8"/>
<dbReference type="Proteomes" id="UP001180020">
    <property type="component" value="Unassembled WGS sequence"/>
</dbReference>
<keyword evidence="11" id="KW-1185">Reference proteome</keyword>
<dbReference type="GO" id="GO:0006032">
    <property type="term" value="P:chitin catabolic process"/>
    <property type="evidence" value="ECO:0007669"/>
    <property type="project" value="InterPro"/>
</dbReference>
<dbReference type="EC" id="3.2.1.14" evidence="2"/>
<dbReference type="EMBL" id="JAUJYO010000016">
    <property type="protein sequence ID" value="KAK1294162.1"/>
    <property type="molecule type" value="Genomic_DNA"/>
</dbReference>
<proteinExistence type="predicted"/>
<evidence type="ECO:0000313" key="11">
    <source>
        <dbReference type="Proteomes" id="UP001180020"/>
    </source>
</evidence>
<reference evidence="10" key="1">
    <citation type="journal article" date="2023" name="Nat. Commun.">
        <title>Diploid and tetraploid genomes of Acorus and the evolution of monocots.</title>
        <authorList>
            <person name="Ma L."/>
            <person name="Liu K.W."/>
            <person name="Li Z."/>
            <person name="Hsiao Y.Y."/>
            <person name="Qi Y."/>
            <person name="Fu T."/>
            <person name="Tang G.D."/>
            <person name="Zhang D."/>
            <person name="Sun W.H."/>
            <person name="Liu D.K."/>
            <person name="Li Y."/>
            <person name="Chen G.Z."/>
            <person name="Liu X.D."/>
            <person name="Liao X.Y."/>
            <person name="Jiang Y.T."/>
            <person name="Yu X."/>
            <person name="Hao Y."/>
            <person name="Huang J."/>
            <person name="Zhao X.W."/>
            <person name="Ke S."/>
            <person name="Chen Y.Y."/>
            <person name="Wu W.L."/>
            <person name="Hsu J.L."/>
            <person name="Lin Y.F."/>
            <person name="Huang M.D."/>
            <person name="Li C.Y."/>
            <person name="Huang L."/>
            <person name="Wang Z.W."/>
            <person name="Zhao X."/>
            <person name="Zhong W.Y."/>
            <person name="Peng D.H."/>
            <person name="Ahmad S."/>
            <person name="Lan S."/>
            <person name="Zhang J.S."/>
            <person name="Tsai W.C."/>
            <person name="Van de Peer Y."/>
            <person name="Liu Z.J."/>
        </authorList>
    </citation>
    <scope>NUCLEOTIDE SEQUENCE</scope>
    <source>
        <strain evidence="10">CP</strain>
    </source>
</reference>
<keyword evidence="6" id="KW-0326">Glycosidase</keyword>
<dbReference type="PIRSF" id="PIRSF001060">
    <property type="entry name" value="Endochitinase"/>
    <property type="match status" value="1"/>
</dbReference>
<protein>
    <recommendedName>
        <fullName evidence="2">chitinase</fullName>
        <ecNumber evidence="2">3.2.1.14</ecNumber>
    </recommendedName>
</protein>
<name>A0AAV9CZF8_ACOCL</name>
<organism evidence="10 11">
    <name type="scientific">Acorus calamus</name>
    <name type="common">Sweet flag</name>
    <dbReference type="NCBI Taxonomy" id="4465"/>
    <lineage>
        <taxon>Eukaryota</taxon>
        <taxon>Viridiplantae</taxon>
        <taxon>Streptophyta</taxon>
        <taxon>Embryophyta</taxon>
        <taxon>Tracheophyta</taxon>
        <taxon>Spermatophyta</taxon>
        <taxon>Magnoliopsida</taxon>
        <taxon>Liliopsida</taxon>
        <taxon>Acoraceae</taxon>
        <taxon>Acorus</taxon>
    </lineage>
</organism>
<keyword evidence="7" id="KW-0624">Polysaccharide degradation</keyword>
<dbReference type="PANTHER" id="PTHR22595:SF194">
    <property type="entry name" value="CHITINASE FAMILY PROTEIN"/>
    <property type="match status" value="1"/>
</dbReference>
<dbReference type="InterPro" id="IPR023346">
    <property type="entry name" value="Lysozyme-like_dom_sf"/>
</dbReference>
<keyword evidence="5" id="KW-0119">Carbohydrate metabolism</keyword>
<evidence type="ECO:0000256" key="8">
    <source>
        <dbReference type="PIRSR" id="PIRSR001060-2"/>
    </source>
</evidence>
<dbReference type="Gene3D" id="1.10.530.10">
    <property type="match status" value="1"/>
</dbReference>
<dbReference type="FunFam" id="3.30.20.10:FF:000001">
    <property type="entry name" value="Endochitinase (Chitinase)"/>
    <property type="match status" value="1"/>
</dbReference>
<evidence type="ECO:0000256" key="4">
    <source>
        <dbReference type="ARBA" id="ARBA00023157"/>
    </source>
</evidence>
<sequence>MAALDHDSPSLPGSSVASIVTPQFFNGIINQAGPNCPGKHFYTRRAILDALRSYPRFGTTGSETTRKEGDGRLLRTCHTKDRTSTRTPISLMRYKTNVQETNEASHNYCDKSFPQYPCLSNKGYYGRGPLQIMWNFNYGSTGGSIRFDGLRAPETVAKDPVISFKTAFWFWMKNVHSIITAGRGFRETIRAINDALSATGRTRGWSKRVRYYQD</sequence>
<evidence type="ECO:0000256" key="5">
    <source>
        <dbReference type="ARBA" id="ARBA00023277"/>
    </source>
</evidence>
<keyword evidence="3" id="KW-0378">Hydrolase</keyword>
<reference evidence="10" key="2">
    <citation type="submission" date="2023-06" db="EMBL/GenBank/DDBJ databases">
        <authorList>
            <person name="Ma L."/>
            <person name="Liu K.-W."/>
            <person name="Li Z."/>
            <person name="Hsiao Y.-Y."/>
            <person name="Qi Y."/>
            <person name="Fu T."/>
            <person name="Tang G."/>
            <person name="Zhang D."/>
            <person name="Sun W.-H."/>
            <person name="Liu D.-K."/>
            <person name="Li Y."/>
            <person name="Chen G.-Z."/>
            <person name="Liu X.-D."/>
            <person name="Liao X.-Y."/>
            <person name="Jiang Y.-T."/>
            <person name="Yu X."/>
            <person name="Hao Y."/>
            <person name="Huang J."/>
            <person name="Zhao X.-W."/>
            <person name="Ke S."/>
            <person name="Chen Y.-Y."/>
            <person name="Wu W.-L."/>
            <person name="Hsu J.-L."/>
            <person name="Lin Y.-F."/>
            <person name="Huang M.-D."/>
            <person name="Li C.-Y."/>
            <person name="Huang L."/>
            <person name="Wang Z.-W."/>
            <person name="Zhao X."/>
            <person name="Zhong W.-Y."/>
            <person name="Peng D.-H."/>
            <person name="Ahmad S."/>
            <person name="Lan S."/>
            <person name="Zhang J.-S."/>
            <person name="Tsai W.-C."/>
            <person name="Van De Peer Y."/>
            <person name="Liu Z.-J."/>
        </authorList>
    </citation>
    <scope>NUCLEOTIDE SEQUENCE</scope>
    <source>
        <strain evidence="10">CP</strain>
        <tissue evidence="10">Leaves</tissue>
    </source>
</reference>
<dbReference type="Pfam" id="PF00182">
    <property type="entry name" value="Glyco_hydro_19"/>
    <property type="match status" value="1"/>
</dbReference>
<evidence type="ECO:0000259" key="9">
    <source>
        <dbReference type="PROSITE" id="PS00774"/>
    </source>
</evidence>
<dbReference type="CDD" id="cd00325">
    <property type="entry name" value="chitinase_GH19"/>
    <property type="match status" value="1"/>
</dbReference>
<keyword evidence="4 8" id="KW-1015">Disulfide bond</keyword>
<evidence type="ECO:0000313" key="10">
    <source>
        <dbReference type="EMBL" id="KAK1294162.1"/>
    </source>
</evidence>
<dbReference type="Gene3D" id="3.30.20.10">
    <property type="entry name" value="Endochitinase, domain 2"/>
    <property type="match status" value="1"/>
</dbReference>
<evidence type="ECO:0000256" key="2">
    <source>
        <dbReference type="ARBA" id="ARBA00012729"/>
    </source>
</evidence>
<feature type="domain" description="Glycoside hydrolase family 19 catalytic" evidence="9">
    <location>
        <begin position="162"/>
        <end position="172"/>
    </location>
</feature>
<feature type="disulfide bond" evidence="8">
    <location>
        <begin position="109"/>
        <end position="118"/>
    </location>
</feature>
<evidence type="ECO:0000256" key="7">
    <source>
        <dbReference type="ARBA" id="ARBA00023326"/>
    </source>
</evidence>